<evidence type="ECO:0000313" key="2">
    <source>
        <dbReference type="Proteomes" id="UP000537204"/>
    </source>
</evidence>
<proteinExistence type="predicted"/>
<dbReference type="AlphaFoldDB" id="A0A7W8ZP62"/>
<sequence>MNRDIARRLMSLDKISFPCAAQILKQYNEKAAQIEGAKLTDYVYIPMVL</sequence>
<dbReference type="RefSeq" id="WP_183883345.1">
    <property type="nucleotide sequence ID" value="NZ_JACHCE010000005.1"/>
</dbReference>
<evidence type="ECO:0000313" key="1">
    <source>
        <dbReference type="EMBL" id="MBB5637470.1"/>
    </source>
</evidence>
<organism evidence="1 2">
    <name type="scientific">Pedobacter cryoconitis</name>
    <dbReference type="NCBI Taxonomy" id="188932"/>
    <lineage>
        <taxon>Bacteria</taxon>
        <taxon>Pseudomonadati</taxon>
        <taxon>Bacteroidota</taxon>
        <taxon>Sphingobacteriia</taxon>
        <taxon>Sphingobacteriales</taxon>
        <taxon>Sphingobacteriaceae</taxon>
        <taxon>Pedobacter</taxon>
    </lineage>
</organism>
<dbReference type="Proteomes" id="UP000537204">
    <property type="component" value="Unassembled WGS sequence"/>
</dbReference>
<reference evidence="1 2" key="1">
    <citation type="submission" date="2020-08" db="EMBL/GenBank/DDBJ databases">
        <title>Genomic Encyclopedia of Type Strains, Phase IV (KMG-V): Genome sequencing to study the core and pangenomes of soil and plant-associated prokaryotes.</title>
        <authorList>
            <person name="Whitman W."/>
        </authorList>
    </citation>
    <scope>NUCLEOTIDE SEQUENCE [LARGE SCALE GENOMIC DNA]</scope>
    <source>
        <strain evidence="1 2">S3M1</strain>
    </source>
</reference>
<gene>
    <name evidence="1" type="ORF">HDE68_003385</name>
</gene>
<protein>
    <submittedName>
        <fullName evidence="1">Uncharacterized protein</fullName>
    </submittedName>
</protein>
<accession>A0A7W8ZP62</accession>
<dbReference type="EMBL" id="JACHCE010000005">
    <property type="protein sequence ID" value="MBB5637470.1"/>
    <property type="molecule type" value="Genomic_DNA"/>
</dbReference>
<name>A0A7W8ZP62_9SPHI</name>
<comment type="caution">
    <text evidence="1">The sequence shown here is derived from an EMBL/GenBank/DDBJ whole genome shotgun (WGS) entry which is preliminary data.</text>
</comment>